<reference evidence="3" key="1">
    <citation type="journal article" date="2019" name="Int. J. Syst. Evol. Microbiol.">
        <title>The Global Catalogue of Microorganisms (GCM) 10K type strain sequencing project: providing services to taxonomists for standard genome sequencing and annotation.</title>
        <authorList>
            <consortium name="The Broad Institute Genomics Platform"/>
            <consortium name="The Broad Institute Genome Sequencing Center for Infectious Disease"/>
            <person name="Wu L."/>
            <person name="Ma J."/>
        </authorList>
    </citation>
    <scope>NUCLEOTIDE SEQUENCE [LARGE SCALE GENOMIC DNA]</scope>
    <source>
        <strain evidence="3">JCM 15608</strain>
    </source>
</reference>
<dbReference type="SUPFAM" id="SSF82866">
    <property type="entry name" value="Multidrug efflux transporter AcrB transmembrane domain"/>
    <property type="match status" value="2"/>
</dbReference>
<organism evidence="2 3">
    <name type="scientific">Colwellia asteriadis</name>
    <dbReference type="NCBI Taxonomy" id="517723"/>
    <lineage>
        <taxon>Bacteria</taxon>
        <taxon>Pseudomonadati</taxon>
        <taxon>Pseudomonadota</taxon>
        <taxon>Gammaproteobacteria</taxon>
        <taxon>Alteromonadales</taxon>
        <taxon>Colwelliaceae</taxon>
        <taxon>Colwellia</taxon>
    </lineage>
</organism>
<feature type="transmembrane region" description="Helical" evidence="1">
    <location>
        <begin position="953"/>
        <end position="973"/>
    </location>
</feature>
<dbReference type="Gene3D" id="3.30.70.1430">
    <property type="entry name" value="Multidrug efflux transporter AcrB pore domain"/>
    <property type="match status" value="2"/>
</dbReference>
<dbReference type="PANTHER" id="PTHR32063:SF14">
    <property type="entry name" value="BLL4319 PROTEIN"/>
    <property type="match status" value="1"/>
</dbReference>
<proteinExistence type="predicted"/>
<feature type="transmembrane region" description="Helical" evidence="1">
    <location>
        <begin position="12"/>
        <end position="32"/>
    </location>
</feature>
<feature type="transmembrane region" description="Helical" evidence="1">
    <location>
        <begin position="386"/>
        <end position="410"/>
    </location>
</feature>
<evidence type="ECO:0000256" key="1">
    <source>
        <dbReference type="SAM" id="Phobius"/>
    </source>
</evidence>
<feature type="transmembrane region" description="Helical" evidence="1">
    <location>
        <begin position="979"/>
        <end position="1007"/>
    </location>
</feature>
<dbReference type="SUPFAM" id="SSF82714">
    <property type="entry name" value="Multidrug efflux transporter AcrB TolC docking domain, DN and DC subdomains"/>
    <property type="match status" value="2"/>
</dbReference>
<comment type="caution">
    <text evidence="2">The sequence shown here is derived from an EMBL/GenBank/DDBJ whole genome shotgun (WGS) entry which is preliminary data.</text>
</comment>
<dbReference type="RefSeq" id="WP_343818205.1">
    <property type="nucleotide sequence ID" value="NZ_BAAAFA010000009.1"/>
</dbReference>
<name>A0ABP3WIV5_9GAMM</name>
<dbReference type="Gene3D" id="3.30.70.1320">
    <property type="entry name" value="Multidrug efflux transporter AcrB pore domain like"/>
    <property type="match status" value="1"/>
</dbReference>
<evidence type="ECO:0000313" key="3">
    <source>
        <dbReference type="Proteomes" id="UP001500021"/>
    </source>
</evidence>
<dbReference type="EMBL" id="BAAAFA010000009">
    <property type="protein sequence ID" value="GAA0821130.1"/>
    <property type="molecule type" value="Genomic_DNA"/>
</dbReference>
<keyword evidence="1" id="KW-0472">Membrane</keyword>
<feature type="transmembrane region" description="Helical" evidence="1">
    <location>
        <begin position="360"/>
        <end position="380"/>
    </location>
</feature>
<dbReference type="PANTHER" id="PTHR32063">
    <property type="match status" value="1"/>
</dbReference>
<feature type="transmembrane region" description="Helical" evidence="1">
    <location>
        <begin position="431"/>
        <end position="451"/>
    </location>
</feature>
<dbReference type="InterPro" id="IPR001036">
    <property type="entry name" value="Acrflvin-R"/>
</dbReference>
<gene>
    <name evidence="2" type="ORF">GCM10009111_27670</name>
</gene>
<dbReference type="Gene3D" id="3.30.70.1440">
    <property type="entry name" value="Multidrug efflux transporter AcrB pore domain"/>
    <property type="match status" value="1"/>
</dbReference>
<feature type="transmembrane region" description="Helical" evidence="1">
    <location>
        <begin position="852"/>
        <end position="871"/>
    </location>
</feature>
<evidence type="ECO:0000313" key="2">
    <source>
        <dbReference type="EMBL" id="GAA0821130.1"/>
    </source>
</evidence>
<dbReference type="PRINTS" id="PR00702">
    <property type="entry name" value="ACRIFLAVINRP"/>
</dbReference>
<dbReference type="InterPro" id="IPR027463">
    <property type="entry name" value="AcrB_DN_DC_subdom"/>
</dbReference>
<accession>A0ABP3WIV5</accession>
<sequence length="1040" mass="114044">MILSDLSVKRPVFATVINLLIVTFGIVAFMMLPLREYPDINPPVVNISTNYPGASAAIVETKITQLLEDRISGVEGIKAINSNSRVGRSNITIEFELDRDIDAATNDVRDRISRALNNLPEQADPPEVSKANDDEDVIVWFVLQSETMSSLELTDYANRYIVDRFAVVDGVARIRVGGGRTYAMKIRLNRIEMAARNITVDDIESTLRKENIELPAGRIESVDRDFSIRVERSYLTEQDFSRMVVSRSKDNSLVRLGEVADVFVGAQDDENMFRGNGKNMVGLGVIKQSTANTLDVVKSAREEVLAIRNALPVGTTITNSYDSSVFIQGSIDEVYNTLFIAMLMVVLVIFLFLGNVRATLIPAVTVPVALIGSMIVLSMFGFSINLLTLLALVLAIGLVVDDAIVVLENIYRRIENGQTPLMAAYEGGREVAFAVIATTLVLVAVFVPLVFLSGNVGRLFTEFAIAIAAAVVFSSLTALSLTPMMCSKMLKHRERSSSFGQKLDRAFSRFEAYYGGVLKHSIRQPLMVVVILALSLASVYFLFNKLPSEYTPKEDRGNFFLIMQSAEGASYENNVVNMQKIEKKLLAYQEEGELERVLVRVPGFGGSGGIAIVGLPEWDKRSVDTFSFINKINKDVQSITDVRAFAIMRRGIGGGGSNNPVEFVLQGNTFSELAQWRDIIIDAAQKNPKLVNINSDYKETYPQLLVQIDKDRAYDLGVSVGDIAKTLETMMGQRRVTTFVDRGEEYDVVIEGDEHQFKSPADIDHVYVRSATTNKLIPLANLLTIGENATASRLNRYNRLRSITITASLADGYTLGEALDFLVDVTKAELPEHVQIDYKGESLLLKESGSSILFVFLLALLITYLVLAAQFESFIHPLVILLTVPLALVGALAGLEFMGMSLNIYSQIGIVMLIGLAAKNGILIVEFANQLRDQGIAFEEAIVGAAQQRLRPIVMTTFTTVTSAIPLVLAVGPGAESRMVIGVVIFAGVSLASIFTLFIVPGAYYWLCRNTGSPEAIANEIAQIEQQTDSAPNDAKPAKG</sequence>
<feature type="transmembrane region" description="Helical" evidence="1">
    <location>
        <begin position="878"/>
        <end position="898"/>
    </location>
</feature>
<feature type="transmembrane region" description="Helical" evidence="1">
    <location>
        <begin position="526"/>
        <end position="543"/>
    </location>
</feature>
<feature type="transmembrane region" description="Helical" evidence="1">
    <location>
        <begin position="334"/>
        <end position="353"/>
    </location>
</feature>
<dbReference type="Gene3D" id="3.30.2090.10">
    <property type="entry name" value="Multidrug efflux transporter AcrB TolC docking domain, DN and DC subdomains"/>
    <property type="match status" value="2"/>
</dbReference>
<feature type="transmembrane region" description="Helical" evidence="1">
    <location>
        <begin position="904"/>
        <end position="925"/>
    </location>
</feature>
<keyword evidence="1" id="KW-1133">Transmembrane helix</keyword>
<keyword evidence="1" id="KW-0812">Transmembrane</keyword>
<keyword evidence="3" id="KW-1185">Reference proteome</keyword>
<dbReference type="Pfam" id="PF00873">
    <property type="entry name" value="ACR_tran"/>
    <property type="match status" value="1"/>
</dbReference>
<dbReference type="SUPFAM" id="SSF82693">
    <property type="entry name" value="Multidrug efflux transporter AcrB pore domain, PN1, PN2, PC1 and PC2 subdomains"/>
    <property type="match status" value="3"/>
</dbReference>
<dbReference type="Proteomes" id="UP001500021">
    <property type="component" value="Unassembled WGS sequence"/>
</dbReference>
<protein>
    <submittedName>
        <fullName evidence="2">Efflux RND transporter permease subunit</fullName>
    </submittedName>
</protein>
<dbReference type="Gene3D" id="1.20.1640.10">
    <property type="entry name" value="Multidrug efflux transporter AcrB transmembrane domain"/>
    <property type="match status" value="2"/>
</dbReference>
<feature type="transmembrane region" description="Helical" evidence="1">
    <location>
        <begin position="463"/>
        <end position="486"/>
    </location>
</feature>